<dbReference type="GO" id="GO:0016281">
    <property type="term" value="C:eukaryotic translation initiation factor 4F complex"/>
    <property type="evidence" value="ECO:0007669"/>
    <property type="project" value="TreeGrafter"/>
</dbReference>
<dbReference type="GO" id="GO:0003743">
    <property type="term" value="F:translation initiation factor activity"/>
    <property type="evidence" value="ECO:0007669"/>
    <property type="project" value="TreeGrafter"/>
</dbReference>
<name>A0A9Q1G648_SYNKA</name>
<dbReference type="PANTHER" id="PTHR23253">
    <property type="entry name" value="EUKARYOTIC TRANSLATION INITIATION FACTOR 4 GAMMA"/>
    <property type="match status" value="1"/>
</dbReference>
<dbReference type="InterPro" id="IPR016024">
    <property type="entry name" value="ARM-type_fold"/>
</dbReference>
<dbReference type="Gene3D" id="1.25.40.180">
    <property type="match status" value="2"/>
</dbReference>
<dbReference type="EMBL" id="JAINUF010000002">
    <property type="protein sequence ID" value="KAJ8375425.1"/>
    <property type="molecule type" value="Genomic_DNA"/>
</dbReference>
<dbReference type="OrthoDB" id="10071175at2759"/>
<proteinExistence type="predicted"/>
<protein>
    <recommendedName>
        <fullName evidence="3">Eukaryotic translation initiation factor 4G</fullName>
    </recommendedName>
</protein>
<evidence type="ECO:0000313" key="1">
    <source>
        <dbReference type="EMBL" id="KAJ8375425.1"/>
    </source>
</evidence>
<organism evidence="1 2">
    <name type="scientific">Synaphobranchus kaupii</name>
    <name type="common">Kaup's arrowtooth eel</name>
    <dbReference type="NCBI Taxonomy" id="118154"/>
    <lineage>
        <taxon>Eukaryota</taxon>
        <taxon>Metazoa</taxon>
        <taxon>Chordata</taxon>
        <taxon>Craniata</taxon>
        <taxon>Vertebrata</taxon>
        <taxon>Euteleostomi</taxon>
        <taxon>Actinopterygii</taxon>
        <taxon>Neopterygii</taxon>
        <taxon>Teleostei</taxon>
        <taxon>Anguilliformes</taxon>
        <taxon>Synaphobranchidae</taxon>
        <taxon>Synaphobranchus</taxon>
    </lineage>
</organism>
<gene>
    <name evidence="1" type="ORF">SKAU_G00060050</name>
</gene>
<evidence type="ECO:0000313" key="2">
    <source>
        <dbReference type="Proteomes" id="UP001152622"/>
    </source>
</evidence>
<dbReference type="SUPFAM" id="SSF48371">
    <property type="entry name" value="ARM repeat"/>
    <property type="match status" value="2"/>
</dbReference>
<dbReference type="AlphaFoldDB" id="A0A9Q1G648"/>
<accession>A0A9Q1G648</accession>
<evidence type="ECO:0008006" key="3">
    <source>
        <dbReference type="Google" id="ProtNLM"/>
    </source>
</evidence>
<comment type="caution">
    <text evidence="1">The sequence shown here is derived from an EMBL/GenBank/DDBJ whole genome shotgun (WGS) entry which is preliminary data.</text>
</comment>
<dbReference type="Proteomes" id="UP001152622">
    <property type="component" value="Chromosome 2"/>
</dbReference>
<reference evidence="1" key="1">
    <citation type="journal article" date="2023" name="Science">
        <title>Genome structures resolve the early diversification of teleost fishes.</title>
        <authorList>
            <person name="Parey E."/>
            <person name="Louis A."/>
            <person name="Montfort J."/>
            <person name="Bouchez O."/>
            <person name="Roques C."/>
            <person name="Iampietro C."/>
            <person name="Lluch J."/>
            <person name="Castinel A."/>
            <person name="Donnadieu C."/>
            <person name="Desvignes T."/>
            <person name="Floi Bucao C."/>
            <person name="Jouanno E."/>
            <person name="Wen M."/>
            <person name="Mejri S."/>
            <person name="Dirks R."/>
            <person name="Jansen H."/>
            <person name="Henkel C."/>
            <person name="Chen W.J."/>
            <person name="Zahm M."/>
            <person name="Cabau C."/>
            <person name="Klopp C."/>
            <person name="Thompson A.W."/>
            <person name="Robinson-Rechavi M."/>
            <person name="Braasch I."/>
            <person name="Lecointre G."/>
            <person name="Bobe J."/>
            <person name="Postlethwait J.H."/>
            <person name="Berthelot C."/>
            <person name="Roest Crollius H."/>
            <person name="Guiguen Y."/>
        </authorList>
    </citation>
    <scope>NUCLEOTIDE SEQUENCE</scope>
    <source>
        <strain evidence="1">WJC10195</strain>
    </source>
</reference>
<sequence length="220" mass="25583">MLSILNKLTPEVFQFLAKHVSELNIDTEEHLRGVAAIVHEKAIAEGKFATIYAQLCHCLRERDNWRHGGKDLQVNEEPHPAWRHSLKEELPRAENVWKTAVKRLIEGGRDRREEDPETARSQELFQNMCLDKLTPEIFRHLMEEVNKFPINTEEDCLQGIAALIFEKAISEERFTATCAKMCHCLREASTSIKAFSLLQKLLFIRQVTCHLHFKNRGRRN</sequence>
<dbReference type="PANTHER" id="PTHR23253:SF10">
    <property type="entry name" value="EUKARYOTIC TRANSLATION INITIATION FACTOR 4 GAMMA 1"/>
    <property type="match status" value="1"/>
</dbReference>
<keyword evidence="2" id="KW-1185">Reference proteome</keyword>
<dbReference type="GO" id="GO:0003729">
    <property type="term" value="F:mRNA binding"/>
    <property type="evidence" value="ECO:0007669"/>
    <property type="project" value="TreeGrafter"/>
</dbReference>